<accession>A0A084IQ31</accession>
<protein>
    <submittedName>
        <fullName evidence="1">DNA polymerase subunit beta</fullName>
    </submittedName>
</protein>
<dbReference type="RefSeq" id="WP_037333256.1">
    <property type="nucleotide sequence ID" value="NZ_APNK01000002.1"/>
</dbReference>
<dbReference type="InterPro" id="IPR043519">
    <property type="entry name" value="NT_sf"/>
</dbReference>
<dbReference type="EMBL" id="APNK01000002">
    <property type="protein sequence ID" value="KEZ78815.1"/>
    <property type="molecule type" value="Genomic_DNA"/>
</dbReference>
<name>A0A084IQ31_SALHC</name>
<comment type="caution">
    <text evidence="1">The sequence shown here is derived from an EMBL/GenBank/DDBJ whole genome shotgun (WGS) entry which is preliminary data.</text>
</comment>
<organism evidence="1 2">
    <name type="scientific">Salinisphaera hydrothermalis (strain C41B8)</name>
    <dbReference type="NCBI Taxonomy" id="1304275"/>
    <lineage>
        <taxon>Bacteria</taxon>
        <taxon>Pseudomonadati</taxon>
        <taxon>Pseudomonadota</taxon>
        <taxon>Gammaproteobacteria</taxon>
        <taxon>Salinisphaerales</taxon>
        <taxon>Salinisphaeraceae</taxon>
        <taxon>Salinisphaera</taxon>
    </lineage>
</organism>
<proteinExistence type="predicted"/>
<evidence type="ECO:0000313" key="2">
    <source>
        <dbReference type="Proteomes" id="UP000028302"/>
    </source>
</evidence>
<dbReference type="SUPFAM" id="SSF81301">
    <property type="entry name" value="Nucleotidyltransferase"/>
    <property type="match status" value="1"/>
</dbReference>
<dbReference type="STRING" id="1304275.C41B8_01757"/>
<dbReference type="AlphaFoldDB" id="A0A084IQ31"/>
<sequence>MRLSSEQASAIRRIIAEESEQRPAQVRLFGSRLDDNRRGGDLDLLVKLDNPVAHPAWLAARLEARISRFLEGRDVDVLLSAPNLRHAGIHQIAERDGVPL</sequence>
<keyword evidence="2" id="KW-1185">Reference proteome</keyword>
<gene>
    <name evidence="1" type="ORF">C41B8_01757</name>
</gene>
<dbReference type="Proteomes" id="UP000028302">
    <property type="component" value="Unassembled WGS sequence"/>
</dbReference>
<reference evidence="1 2" key="1">
    <citation type="submission" date="2013-03" db="EMBL/GenBank/DDBJ databases">
        <title>Salinisphaera hydrothermalis C41B8 Genome Sequencing.</title>
        <authorList>
            <person name="Li C."/>
            <person name="Lai Q."/>
            <person name="Shao Z."/>
        </authorList>
    </citation>
    <scope>NUCLEOTIDE SEQUENCE [LARGE SCALE GENOMIC DNA]</scope>
    <source>
        <strain evidence="1 2">C41B8</strain>
    </source>
</reference>
<dbReference type="Gene3D" id="3.30.460.10">
    <property type="entry name" value="Beta Polymerase, domain 2"/>
    <property type="match status" value="1"/>
</dbReference>
<evidence type="ECO:0000313" key="1">
    <source>
        <dbReference type="EMBL" id="KEZ78815.1"/>
    </source>
</evidence>
<dbReference type="eggNOG" id="COG1669">
    <property type="taxonomic scope" value="Bacteria"/>
</dbReference>
<dbReference type="CDD" id="cd05403">
    <property type="entry name" value="NT_KNTase_like"/>
    <property type="match status" value="1"/>
</dbReference>